<dbReference type="EMBL" id="JMIW01000010">
    <property type="protein sequence ID" value="KEO87782.1"/>
    <property type="molecule type" value="Genomic_DNA"/>
</dbReference>
<dbReference type="Proteomes" id="UP000027647">
    <property type="component" value="Unassembled WGS sequence"/>
</dbReference>
<evidence type="ECO:0000313" key="3">
    <source>
        <dbReference type="Proteomes" id="UP000027647"/>
    </source>
</evidence>
<name>A0A074MQ52_ERYLO</name>
<evidence type="ECO:0000256" key="1">
    <source>
        <dbReference type="SAM" id="MobiDB-lite"/>
    </source>
</evidence>
<sequence length="190" mass="20578">MMVGAWFHGGPISFYSALIAFALPVFAQPVSALPFSILIASVFVPAPLLAQSADEEDEEDEREIVLDLTRLQTRPSAEFDEQCEAQMDAARLVGEIVVCRSLGEATDGSWNAKAFERRYAQRTQGPKAPDVDGSGLILPTEGSIFMVTFTTRFGEVSDPPVMVDFETLPEAPEGSDADRIARGLPPLGED</sequence>
<keyword evidence="3" id="KW-1185">Reference proteome</keyword>
<organism evidence="2 3">
    <name type="scientific">Erythrobacter longus</name>
    <dbReference type="NCBI Taxonomy" id="1044"/>
    <lineage>
        <taxon>Bacteria</taxon>
        <taxon>Pseudomonadati</taxon>
        <taxon>Pseudomonadota</taxon>
        <taxon>Alphaproteobacteria</taxon>
        <taxon>Sphingomonadales</taxon>
        <taxon>Erythrobacteraceae</taxon>
        <taxon>Erythrobacter/Porphyrobacter group</taxon>
        <taxon>Erythrobacter</taxon>
    </lineage>
</organism>
<evidence type="ECO:0000313" key="2">
    <source>
        <dbReference type="EMBL" id="KEO87782.1"/>
    </source>
</evidence>
<dbReference type="RefSeq" id="WP_034962409.1">
    <property type="nucleotide sequence ID" value="NZ_JMIW01000010.1"/>
</dbReference>
<protein>
    <submittedName>
        <fullName evidence="2">Uncharacterized protein</fullName>
    </submittedName>
</protein>
<dbReference type="OrthoDB" id="7391745at2"/>
<proteinExistence type="predicted"/>
<feature type="region of interest" description="Disordered" evidence="1">
    <location>
        <begin position="167"/>
        <end position="190"/>
    </location>
</feature>
<accession>A0A074MQ52</accession>
<gene>
    <name evidence="2" type="ORF">EH31_06395</name>
</gene>
<comment type="caution">
    <text evidence="2">The sequence shown here is derived from an EMBL/GenBank/DDBJ whole genome shotgun (WGS) entry which is preliminary data.</text>
</comment>
<reference evidence="2 3" key="1">
    <citation type="submission" date="2014-04" db="EMBL/GenBank/DDBJ databases">
        <title>A comprehensive comparison of genomes of Erythrobacter spp. strains.</title>
        <authorList>
            <person name="Zheng Q."/>
        </authorList>
    </citation>
    <scope>NUCLEOTIDE SEQUENCE [LARGE SCALE GENOMIC DNA]</scope>
    <source>
        <strain evidence="2 3">DSM 6997</strain>
    </source>
</reference>
<dbReference type="AlphaFoldDB" id="A0A074MQ52"/>
<dbReference type="STRING" id="1044.EH31_06395"/>